<dbReference type="Proteomes" id="UP000639338">
    <property type="component" value="Unassembled WGS sequence"/>
</dbReference>
<name>A0A834Y1D3_APHGI</name>
<evidence type="ECO:0000313" key="2">
    <source>
        <dbReference type="Proteomes" id="UP000639338"/>
    </source>
</evidence>
<reference evidence="1 2" key="1">
    <citation type="submission" date="2020-08" db="EMBL/GenBank/DDBJ databases">
        <title>Aphidius gifuensis genome sequencing and assembly.</title>
        <authorList>
            <person name="Du Z."/>
        </authorList>
    </citation>
    <scope>NUCLEOTIDE SEQUENCE [LARGE SCALE GENOMIC DNA]</scope>
    <source>
        <strain evidence="1">YNYX2018</strain>
        <tissue evidence="1">Adults</tissue>
    </source>
</reference>
<comment type="caution">
    <text evidence="1">The sequence shown here is derived from an EMBL/GenBank/DDBJ whole genome shotgun (WGS) entry which is preliminary data.</text>
</comment>
<evidence type="ECO:0000313" key="1">
    <source>
        <dbReference type="EMBL" id="KAF7995319.1"/>
    </source>
</evidence>
<dbReference type="InterPro" id="IPR010487">
    <property type="entry name" value="NGRN/Rrg9"/>
</dbReference>
<protein>
    <recommendedName>
        <fullName evidence="3">Neurite outgrowth-associated protein</fullName>
    </recommendedName>
</protein>
<dbReference type="AlphaFoldDB" id="A0A834Y1D3"/>
<accession>A0A834Y1D3</accession>
<evidence type="ECO:0008006" key="3">
    <source>
        <dbReference type="Google" id="ProtNLM"/>
    </source>
</evidence>
<organism evidence="1 2">
    <name type="scientific">Aphidius gifuensis</name>
    <name type="common">Parasitoid wasp</name>
    <dbReference type="NCBI Taxonomy" id="684658"/>
    <lineage>
        <taxon>Eukaryota</taxon>
        <taxon>Metazoa</taxon>
        <taxon>Ecdysozoa</taxon>
        <taxon>Arthropoda</taxon>
        <taxon>Hexapoda</taxon>
        <taxon>Insecta</taxon>
        <taxon>Pterygota</taxon>
        <taxon>Neoptera</taxon>
        <taxon>Endopterygota</taxon>
        <taxon>Hymenoptera</taxon>
        <taxon>Apocrita</taxon>
        <taxon>Ichneumonoidea</taxon>
        <taxon>Braconidae</taxon>
        <taxon>Aphidiinae</taxon>
        <taxon>Aphidius</taxon>
    </lineage>
</organism>
<dbReference type="GO" id="GO:0005634">
    <property type="term" value="C:nucleus"/>
    <property type="evidence" value="ECO:0007669"/>
    <property type="project" value="TreeGrafter"/>
</dbReference>
<gene>
    <name evidence="1" type="ORF">HCN44_006426</name>
</gene>
<dbReference type="OrthoDB" id="6415470at2759"/>
<keyword evidence="2" id="KW-1185">Reference proteome</keyword>
<dbReference type="PANTHER" id="PTHR13475:SF3">
    <property type="entry name" value="NEUGRIN"/>
    <property type="match status" value="1"/>
</dbReference>
<dbReference type="EMBL" id="JACMRX010000002">
    <property type="protein sequence ID" value="KAF7995319.1"/>
    <property type="molecule type" value="Genomic_DNA"/>
</dbReference>
<sequence>MNTLKSIMYLGIRGYRSKQHGKSYKENASAFKNIKENELYSQNTDQDSNDYDFDNDYDKDEADFTGIHKSHKQLERESKYELEKLKMKMVKSKYFDKKEPSFLTWSEKEQIRCLHEQDEIEWSPDRLAECFPALPQTILKILKTKWKPNNINTINKYDKSVIDNWEKFKKGDLALDPMLAQHLNKFKDRKIDFEALQSLAHKFVKDKPVFPQPKNKLFISLLQDDDNDDDAVKLKKIKSNDDDDNLLYKITDGNANKNNETIIQQKKNNIITNNKIKQDQQYTTFDEFLEHSIDKLSKTNTNNNDISLENKLLIEEYKKKIDLVDSSITSTTSTTMIDDNNVELPCENDDDDDDDDNSTSIAMSNLHIDENSPTTGIIERKIIESSSSSSEDDYPRFIKIPKGKAKEGVTFRVQDKYYDWDGEFLYRVPVLKS</sequence>
<dbReference type="Pfam" id="PF06413">
    <property type="entry name" value="Neugrin"/>
    <property type="match status" value="1"/>
</dbReference>
<proteinExistence type="predicted"/>
<dbReference type="PANTHER" id="PTHR13475">
    <property type="entry name" value="NEUGRIN"/>
    <property type="match status" value="1"/>
</dbReference>